<evidence type="ECO:0000313" key="2">
    <source>
        <dbReference type="WBParaSite" id="MhA1_Contig65.frz3.gene25"/>
    </source>
</evidence>
<proteinExistence type="predicted"/>
<accession>A0A1I8BW41</accession>
<evidence type="ECO:0000313" key="1">
    <source>
        <dbReference type="Proteomes" id="UP000095281"/>
    </source>
</evidence>
<organism evidence="1 2">
    <name type="scientific">Meloidogyne hapla</name>
    <name type="common">Root-knot nematode worm</name>
    <dbReference type="NCBI Taxonomy" id="6305"/>
    <lineage>
        <taxon>Eukaryota</taxon>
        <taxon>Metazoa</taxon>
        <taxon>Ecdysozoa</taxon>
        <taxon>Nematoda</taxon>
        <taxon>Chromadorea</taxon>
        <taxon>Rhabditida</taxon>
        <taxon>Tylenchina</taxon>
        <taxon>Tylenchomorpha</taxon>
        <taxon>Tylenchoidea</taxon>
        <taxon>Meloidogynidae</taxon>
        <taxon>Meloidogyninae</taxon>
        <taxon>Meloidogyne</taxon>
    </lineage>
</organism>
<dbReference type="WBParaSite" id="MhA1_Contig65.frz3.gene25">
    <property type="protein sequence ID" value="MhA1_Contig65.frz3.gene25"/>
    <property type="gene ID" value="MhA1_Contig65.frz3.gene25"/>
</dbReference>
<name>A0A1I8BW41_MELHA</name>
<dbReference type="AlphaFoldDB" id="A0A1I8BW41"/>
<keyword evidence="1" id="KW-1185">Reference proteome</keyword>
<sequence>MARDPEEFKIQYREEVIDYLTRFGYWKNPLTGTELLNTDWTKCNKQGLFYGQIEDDENDEGMKRINNRGGLLNQLEGKEKRK</sequence>
<reference evidence="2" key="1">
    <citation type="submission" date="2016-11" db="UniProtKB">
        <authorList>
            <consortium name="WormBaseParasite"/>
        </authorList>
    </citation>
    <scope>IDENTIFICATION</scope>
</reference>
<dbReference type="Proteomes" id="UP000095281">
    <property type="component" value="Unplaced"/>
</dbReference>
<protein>
    <submittedName>
        <fullName evidence="2">Mrr_N domain-containing protein</fullName>
    </submittedName>
</protein>